<dbReference type="Proteomes" id="UP000254060">
    <property type="component" value="Unassembled WGS sequence"/>
</dbReference>
<organism evidence="1 2">
    <name type="scientific">Exiguobacterium aurantiacum</name>
    <dbReference type="NCBI Taxonomy" id="33987"/>
    <lineage>
        <taxon>Bacteria</taxon>
        <taxon>Bacillati</taxon>
        <taxon>Bacillota</taxon>
        <taxon>Bacilli</taxon>
        <taxon>Bacillales</taxon>
        <taxon>Bacillales Family XII. Incertae Sedis</taxon>
        <taxon>Exiguobacterium</taxon>
    </lineage>
</organism>
<evidence type="ECO:0000313" key="2">
    <source>
        <dbReference type="Proteomes" id="UP000254060"/>
    </source>
</evidence>
<dbReference type="EMBL" id="UGGP01000001">
    <property type="protein sequence ID" value="STO07220.1"/>
    <property type="molecule type" value="Genomic_DNA"/>
</dbReference>
<dbReference type="RefSeq" id="WP_029334335.1">
    <property type="nucleotide sequence ID" value="NZ_UGGP01000001.1"/>
</dbReference>
<gene>
    <name evidence="1" type="ORF">NCTC13163_00565</name>
</gene>
<reference evidence="1 2" key="1">
    <citation type="submission" date="2018-06" db="EMBL/GenBank/DDBJ databases">
        <authorList>
            <consortium name="Pathogen Informatics"/>
            <person name="Doyle S."/>
        </authorList>
    </citation>
    <scope>NUCLEOTIDE SEQUENCE [LARGE SCALE GENOMIC DNA]</scope>
    <source>
        <strain evidence="1 2">NCTC13163</strain>
    </source>
</reference>
<proteinExistence type="predicted"/>
<name>A0A377FQV0_9BACL</name>
<dbReference type="OrthoDB" id="2352914at2"/>
<accession>A0A377FQV0</accession>
<dbReference type="STRING" id="1397694.GCA_000702585_01081"/>
<evidence type="ECO:0000313" key="1">
    <source>
        <dbReference type="EMBL" id="STO07220.1"/>
    </source>
</evidence>
<dbReference type="AlphaFoldDB" id="A0A377FQV0"/>
<protein>
    <submittedName>
        <fullName evidence="1">Uncharacterized protein</fullName>
    </submittedName>
</protein>
<sequence length="131" mass="15062">MHNIEFLTPDHYETFKQLAHRLADPGNVSREYFSALYLISGNESVRDILLPYMDLETGAIRTGTIIDDNTFDKEALTLVKLVIHLYNNKEWVLPTELLALTEDDYKLAMQAITLCRAEQFDTITIPEKKEA</sequence>